<gene>
    <name evidence="5" type="ORF">ACFL27_03415</name>
</gene>
<evidence type="ECO:0000256" key="2">
    <source>
        <dbReference type="ARBA" id="ARBA00023004"/>
    </source>
</evidence>
<comment type="caution">
    <text evidence="5">The sequence shown here is derived from an EMBL/GenBank/DDBJ whole genome shotgun (WGS) entry which is preliminary data.</text>
</comment>
<sequence length="251" mass="29259">MITVQEITAKSIINKSKIFDYCLNGYVGCQLNCRYCYARLFMKRYSGHTEAWGQFVDVKMNAPALVRRQIRKLKTGTIWISSVCDPYQPLEEKYQITRQCLQELLEHPFPLNIQTKSPLVLRDLDLLQQFPDLEVGFTITTDDEQIRELFEPQVVPIEERLAALAAIHEHGIKTFVFLGPLLPGNPEKLVALFDGKADRILIDKMNYSQTLIKFYRTHNLAWALDNNYLKKYKTKLIAALQERKMSYEIFF</sequence>
<dbReference type="SFLD" id="SFLDS00029">
    <property type="entry name" value="Radical_SAM"/>
    <property type="match status" value="1"/>
</dbReference>
<dbReference type="Pfam" id="PF04055">
    <property type="entry name" value="Radical_SAM"/>
    <property type="match status" value="1"/>
</dbReference>
<reference evidence="5 6" key="1">
    <citation type="submission" date="2024-09" db="EMBL/GenBank/DDBJ databases">
        <title>Laminarin stimulates single cell rates of sulfate reduction while oxygen inhibits transcriptomic activity in coastal marine sediment.</title>
        <authorList>
            <person name="Lindsay M."/>
            <person name="Orcutt B."/>
            <person name="Emerson D."/>
            <person name="Stepanauskas R."/>
            <person name="D'Angelo T."/>
        </authorList>
    </citation>
    <scope>NUCLEOTIDE SEQUENCE [LARGE SCALE GENOMIC DNA]</scope>
    <source>
        <strain evidence="5">SAG AM-311-K15</strain>
    </source>
</reference>
<dbReference type="Proteomes" id="UP001594351">
    <property type="component" value="Unassembled WGS sequence"/>
</dbReference>
<evidence type="ECO:0000313" key="5">
    <source>
        <dbReference type="EMBL" id="MFC1849238.1"/>
    </source>
</evidence>
<dbReference type="InterPro" id="IPR007197">
    <property type="entry name" value="rSAM"/>
</dbReference>
<dbReference type="PANTHER" id="PTHR43432:SF6">
    <property type="entry name" value="RADICAL SAM CORE DOMAIN-CONTAINING PROTEIN"/>
    <property type="match status" value="1"/>
</dbReference>
<dbReference type="EMBL" id="JBHPBY010000027">
    <property type="protein sequence ID" value="MFC1849238.1"/>
    <property type="molecule type" value="Genomic_DNA"/>
</dbReference>
<dbReference type="InterPro" id="IPR040086">
    <property type="entry name" value="MJ0683-like"/>
</dbReference>
<protein>
    <submittedName>
        <fullName evidence="5">Radical SAM protein</fullName>
    </submittedName>
</protein>
<dbReference type="CDD" id="cd01335">
    <property type="entry name" value="Radical_SAM"/>
    <property type="match status" value="1"/>
</dbReference>
<name>A0ABV6YT17_UNCC1</name>
<dbReference type="PANTHER" id="PTHR43432">
    <property type="entry name" value="SLR0285 PROTEIN"/>
    <property type="match status" value="1"/>
</dbReference>
<dbReference type="SUPFAM" id="SSF102114">
    <property type="entry name" value="Radical SAM enzymes"/>
    <property type="match status" value="1"/>
</dbReference>
<organism evidence="5 6">
    <name type="scientific">candidate division CSSED10-310 bacterium</name>
    <dbReference type="NCBI Taxonomy" id="2855610"/>
    <lineage>
        <taxon>Bacteria</taxon>
        <taxon>Bacteria division CSSED10-310</taxon>
    </lineage>
</organism>
<keyword evidence="3" id="KW-0411">Iron-sulfur</keyword>
<feature type="domain" description="Radical SAM core" evidence="4">
    <location>
        <begin position="25"/>
        <end position="188"/>
    </location>
</feature>
<dbReference type="InterPro" id="IPR058240">
    <property type="entry name" value="rSAM_sf"/>
</dbReference>
<evidence type="ECO:0000313" key="6">
    <source>
        <dbReference type="Proteomes" id="UP001594351"/>
    </source>
</evidence>
<keyword evidence="6" id="KW-1185">Reference proteome</keyword>
<accession>A0ABV6YT17</accession>
<evidence type="ECO:0000259" key="4">
    <source>
        <dbReference type="Pfam" id="PF04055"/>
    </source>
</evidence>
<proteinExistence type="predicted"/>
<dbReference type="Gene3D" id="3.80.30.30">
    <property type="match status" value="1"/>
</dbReference>
<dbReference type="SFLD" id="SFLDG01084">
    <property type="entry name" value="Uncharacterised_Radical_SAM_Su"/>
    <property type="match status" value="1"/>
</dbReference>
<evidence type="ECO:0000256" key="1">
    <source>
        <dbReference type="ARBA" id="ARBA00022723"/>
    </source>
</evidence>
<keyword evidence="2" id="KW-0408">Iron</keyword>
<evidence type="ECO:0000256" key="3">
    <source>
        <dbReference type="ARBA" id="ARBA00023014"/>
    </source>
</evidence>
<keyword evidence="1" id="KW-0479">Metal-binding</keyword>